<dbReference type="EMBL" id="LAZR01000798">
    <property type="protein sequence ID" value="KKN57549.1"/>
    <property type="molecule type" value="Genomic_DNA"/>
</dbReference>
<accession>A0A0F9RS46</accession>
<dbReference type="AlphaFoldDB" id="A0A0F9RS46"/>
<organism evidence="1">
    <name type="scientific">marine sediment metagenome</name>
    <dbReference type="NCBI Taxonomy" id="412755"/>
    <lineage>
        <taxon>unclassified sequences</taxon>
        <taxon>metagenomes</taxon>
        <taxon>ecological metagenomes</taxon>
    </lineage>
</organism>
<name>A0A0F9RS46_9ZZZZ</name>
<gene>
    <name evidence="1" type="ORF">LCGC14_0560950</name>
</gene>
<evidence type="ECO:0000313" key="1">
    <source>
        <dbReference type="EMBL" id="KKN57549.1"/>
    </source>
</evidence>
<comment type="caution">
    <text evidence="1">The sequence shown here is derived from an EMBL/GenBank/DDBJ whole genome shotgun (WGS) entry which is preliminary data.</text>
</comment>
<protein>
    <submittedName>
        <fullName evidence="1">Uncharacterized protein</fullName>
    </submittedName>
</protein>
<proteinExistence type="predicted"/>
<reference evidence="1" key="1">
    <citation type="journal article" date="2015" name="Nature">
        <title>Complex archaea that bridge the gap between prokaryotes and eukaryotes.</title>
        <authorList>
            <person name="Spang A."/>
            <person name="Saw J.H."/>
            <person name="Jorgensen S.L."/>
            <person name="Zaremba-Niedzwiedzka K."/>
            <person name="Martijn J."/>
            <person name="Lind A.E."/>
            <person name="van Eijk R."/>
            <person name="Schleper C."/>
            <person name="Guy L."/>
            <person name="Ettema T.J."/>
        </authorList>
    </citation>
    <scope>NUCLEOTIDE SEQUENCE</scope>
</reference>
<sequence length="71" mass="8341">MKEYPAEYYDNKYLNRLIERKPTFEKILAKFDPKRTFESTVEGKPVLMRKYVWLGLTGLKLDDVAAILGID</sequence>